<dbReference type="GO" id="GO:0016301">
    <property type="term" value="F:kinase activity"/>
    <property type="evidence" value="ECO:0007669"/>
    <property type="project" value="UniProtKB-KW"/>
</dbReference>
<name>A0ABZ0B1G6_9BURK</name>
<dbReference type="EMBL" id="CP132507">
    <property type="protein sequence ID" value="WNO05692.1"/>
    <property type="molecule type" value="Genomic_DNA"/>
</dbReference>
<keyword evidence="8" id="KW-1185">Reference proteome</keyword>
<keyword evidence="2" id="KW-0547">Nucleotide-binding</keyword>
<evidence type="ECO:0000256" key="5">
    <source>
        <dbReference type="SAM" id="MobiDB-lite"/>
    </source>
</evidence>
<dbReference type="SMART" id="SM00220">
    <property type="entry name" value="S_TKc"/>
    <property type="match status" value="1"/>
</dbReference>
<evidence type="ECO:0000256" key="4">
    <source>
        <dbReference type="ARBA" id="ARBA00022840"/>
    </source>
</evidence>
<dbReference type="PANTHER" id="PTHR43289:SF34">
    <property type="entry name" value="SERINE_THREONINE-PROTEIN KINASE YBDM-RELATED"/>
    <property type="match status" value="1"/>
</dbReference>
<keyword evidence="4" id="KW-0067">ATP-binding</keyword>
<dbReference type="Gene3D" id="3.30.200.20">
    <property type="entry name" value="Phosphorylase Kinase, domain 1"/>
    <property type="match status" value="1"/>
</dbReference>
<reference evidence="7 8" key="1">
    <citation type="submission" date="2023-08" db="EMBL/GenBank/DDBJ databases">
        <title>Rhodoferax potami sp. nov. and Rhodoferax mekongensis sp. nov., isolated from the Mekong River in Thailand.</title>
        <authorList>
            <person name="Kitikhun S."/>
            <person name="Charoenyingcharoen P."/>
            <person name="Siriarchawattana P."/>
            <person name="Likhitrattanapisal S."/>
            <person name="Nilsakha T."/>
            <person name="Chanpet A."/>
            <person name="Rattanawaree P."/>
            <person name="Ingsriswang S."/>
        </authorList>
    </citation>
    <scope>NUCLEOTIDE SEQUENCE [LARGE SCALE GENOMIC DNA]</scope>
    <source>
        <strain evidence="7 8">TBRC 17307</strain>
    </source>
</reference>
<evidence type="ECO:0000256" key="2">
    <source>
        <dbReference type="ARBA" id="ARBA00022741"/>
    </source>
</evidence>
<evidence type="ECO:0000313" key="7">
    <source>
        <dbReference type="EMBL" id="WNO05692.1"/>
    </source>
</evidence>
<dbReference type="CDD" id="cd14014">
    <property type="entry name" value="STKc_PknB_like"/>
    <property type="match status" value="1"/>
</dbReference>
<protein>
    <submittedName>
        <fullName evidence="7">Bifunctional serine/threonine-protein kinase/universal stress protein</fullName>
    </submittedName>
</protein>
<feature type="compositionally biased region" description="Low complexity" evidence="5">
    <location>
        <begin position="494"/>
        <end position="507"/>
    </location>
</feature>
<dbReference type="RefSeq" id="WP_313868440.1">
    <property type="nucleotide sequence ID" value="NZ_CP132507.1"/>
</dbReference>
<dbReference type="Pfam" id="PF00069">
    <property type="entry name" value="Pkinase"/>
    <property type="match status" value="1"/>
</dbReference>
<gene>
    <name evidence="7" type="ORF">RAN89_04455</name>
</gene>
<keyword evidence="3 7" id="KW-0418">Kinase</keyword>
<keyword evidence="1" id="KW-0808">Transferase</keyword>
<feature type="region of interest" description="Disordered" evidence="5">
    <location>
        <begin position="478"/>
        <end position="507"/>
    </location>
</feature>
<evidence type="ECO:0000256" key="3">
    <source>
        <dbReference type="ARBA" id="ARBA00022777"/>
    </source>
</evidence>
<dbReference type="InterPro" id="IPR000719">
    <property type="entry name" value="Prot_kinase_dom"/>
</dbReference>
<dbReference type="SUPFAM" id="SSF52402">
    <property type="entry name" value="Adenine nucleotide alpha hydrolases-like"/>
    <property type="match status" value="1"/>
</dbReference>
<dbReference type="InterPro" id="IPR011009">
    <property type="entry name" value="Kinase-like_dom_sf"/>
</dbReference>
<feature type="domain" description="Protein kinase" evidence="6">
    <location>
        <begin position="13"/>
        <end position="280"/>
    </location>
</feature>
<dbReference type="PROSITE" id="PS50011">
    <property type="entry name" value="PROTEIN_KINASE_DOM"/>
    <property type="match status" value="1"/>
</dbReference>
<dbReference type="PANTHER" id="PTHR43289">
    <property type="entry name" value="MITOGEN-ACTIVATED PROTEIN KINASE KINASE KINASE 20-RELATED"/>
    <property type="match status" value="1"/>
</dbReference>
<dbReference type="Gene3D" id="1.10.510.10">
    <property type="entry name" value="Transferase(Phosphotransferase) domain 1"/>
    <property type="match status" value="1"/>
</dbReference>
<proteinExistence type="predicted"/>
<dbReference type="Pfam" id="PF00582">
    <property type="entry name" value="Usp"/>
    <property type="match status" value="1"/>
</dbReference>
<dbReference type="SUPFAM" id="SSF56112">
    <property type="entry name" value="Protein kinase-like (PK-like)"/>
    <property type="match status" value="1"/>
</dbReference>
<dbReference type="Proteomes" id="UP001302257">
    <property type="component" value="Chromosome"/>
</dbReference>
<dbReference type="CDD" id="cd00293">
    <property type="entry name" value="USP-like"/>
    <property type="match status" value="1"/>
</dbReference>
<sequence length="507" mass="54980">MKLLEPGEILDGFRIEACLHSGGMAHIYQVVYSDGRPGPGFEMAMKVPRMTAGDGAENIVSFEVECQIMQALSGPHTPRFVAAGDLLHVPYLVMEYVHGRTLQHWLEGPQPLDIAEITRLGAAVARAAHALHQQNTVHLDLKPANVLIRDDGSAVLLDFGLSCNAHFPDLLAEQLRKAVGSPAWIAPEQVVGVRGDPRSDVFAIGVMLYQLCTEELPFGEPQTSAGLRQRLWMDPVPPRKRRSDVPAWLQEVVLRCLEPEAAKRYPSAAHLAFDLAHPTQVHVTRRGTNVEGTPFSTHFKRWIKAAGMHYQPSPVPAQQVEEVPIVMVAVPHKDATDATLYSLRQAVARSLGTRPGARLACVTVISGGQTSASDEARSETQVHRRYLNTLRQWAQPLDYPGHQISCHVLESSDVAQALLDYARGNNVSVIVMGAATHGLKTQRFVATVPIKVAMEAPCTIILVKQALPFEHLGGKGGAHEGGGYSDSDSDAHGDSLSGYGDDLGPLG</sequence>
<evidence type="ECO:0000256" key="1">
    <source>
        <dbReference type="ARBA" id="ARBA00022679"/>
    </source>
</evidence>
<organism evidence="7 8">
    <name type="scientific">Rhodoferax mekongensis</name>
    <dbReference type="NCBI Taxonomy" id="3068341"/>
    <lineage>
        <taxon>Bacteria</taxon>
        <taxon>Pseudomonadati</taxon>
        <taxon>Pseudomonadota</taxon>
        <taxon>Betaproteobacteria</taxon>
        <taxon>Burkholderiales</taxon>
        <taxon>Comamonadaceae</taxon>
        <taxon>Rhodoferax</taxon>
    </lineage>
</organism>
<accession>A0ABZ0B1G6</accession>
<dbReference type="Gene3D" id="3.40.50.12370">
    <property type="match status" value="1"/>
</dbReference>
<dbReference type="InterPro" id="IPR006016">
    <property type="entry name" value="UspA"/>
</dbReference>
<evidence type="ECO:0000313" key="8">
    <source>
        <dbReference type="Proteomes" id="UP001302257"/>
    </source>
</evidence>
<evidence type="ECO:0000259" key="6">
    <source>
        <dbReference type="PROSITE" id="PS50011"/>
    </source>
</evidence>